<evidence type="ECO:0000259" key="1">
    <source>
        <dbReference type="SMART" id="SM00471"/>
    </source>
</evidence>
<dbReference type="AlphaFoldDB" id="A0A7X2Z8S4"/>
<keyword evidence="3" id="KW-1185">Reference proteome</keyword>
<dbReference type="CDD" id="cd00077">
    <property type="entry name" value="HDc"/>
    <property type="match status" value="1"/>
</dbReference>
<dbReference type="PANTHER" id="PTHR11373">
    <property type="entry name" value="DEOXYNUCLEOSIDE TRIPHOSPHATE TRIPHOSPHOHYDROLASE"/>
    <property type="match status" value="1"/>
</dbReference>
<proteinExistence type="predicted"/>
<gene>
    <name evidence="2" type="ORF">GNP93_07015</name>
</gene>
<organism evidence="2 3">
    <name type="scientific">Paenibacillus validus</name>
    <dbReference type="NCBI Taxonomy" id="44253"/>
    <lineage>
        <taxon>Bacteria</taxon>
        <taxon>Bacillati</taxon>
        <taxon>Bacillota</taxon>
        <taxon>Bacilli</taxon>
        <taxon>Bacillales</taxon>
        <taxon>Paenibacillaceae</taxon>
        <taxon>Paenibacillus</taxon>
    </lineage>
</organism>
<feature type="domain" description="HD/PDEase" evidence="1">
    <location>
        <begin position="60"/>
        <end position="151"/>
    </location>
</feature>
<dbReference type="GO" id="GO:0008832">
    <property type="term" value="F:dGTPase activity"/>
    <property type="evidence" value="ECO:0007669"/>
    <property type="project" value="TreeGrafter"/>
</dbReference>
<comment type="caution">
    <text evidence="2">The sequence shown here is derived from an EMBL/GenBank/DDBJ whole genome shotgun (WGS) entry which is preliminary data.</text>
</comment>
<dbReference type="InterPro" id="IPR006674">
    <property type="entry name" value="HD_domain"/>
</dbReference>
<dbReference type="SMART" id="SM00471">
    <property type="entry name" value="HDc"/>
    <property type="match status" value="1"/>
</dbReference>
<dbReference type="Proteomes" id="UP000450917">
    <property type="component" value="Unassembled WGS sequence"/>
</dbReference>
<dbReference type="RefSeq" id="WP_155614333.1">
    <property type="nucleotide sequence ID" value="NZ_WNZX01000004.1"/>
</dbReference>
<dbReference type="InterPro" id="IPR003607">
    <property type="entry name" value="HD/PDEase_dom"/>
</dbReference>
<reference evidence="2 3" key="1">
    <citation type="submission" date="2019-11" db="EMBL/GenBank/DDBJ databases">
        <title>Draft genome sequences of five Paenibacillus species of dairy origin.</title>
        <authorList>
            <person name="Olajide A.M."/>
            <person name="Chen S."/>
            <person name="Lapointe G."/>
        </authorList>
    </citation>
    <scope>NUCLEOTIDE SEQUENCE [LARGE SCALE GENOMIC DNA]</scope>
    <source>
        <strain evidence="2 3">2CS3</strain>
    </source>
</reference>
<dbReference type="Pfam" id="PF01966">
    <property type="entry name" value="HD"/>
    <property type="match status" value="1"/>
</dbReference>
<evidence type="ECO:0000313" key="2">
    <source>
        <dbReference type="EMBL" id="MUG70428.1"/>
    </source>
</evidence>
<sequence>MNHGKDRYVRQPANASTCWEPMYRLDVPLDPLERGLLMTGELWRLHRVSHFGAAALASPVKHSRYEHTLGVWALAKTFFPEWRELHAAALLHDIGHLPFSHAVEKAIGQDHHRMTEQLILSAPIAGLLSKHGLSASDIVDLLNTDSPLTHRSGFLGLDHLDSFLRDTHAAGLYDRHPAELIRNIRFEGHVVSTDEETASHILEAVVRDHRIFLHPYHLALDALLSKAVLGLIRETPCFAEEIRTMTDDRLLARFESSGDDEVRAMAKVLFHQPHRLRPSEAHAPHAIRAEVRKLYPKQPLVNGVPLTELRDDAKLLLQELESLRGVFFYRID</sequence>
<name>A0A7X2Z8S4_9BACL</name>
<dbReference type="Gene3D" id="1.10.3210.10">
    <property type="entry name" value="Hypothetical protein af1432"/>
    <property type="match status" value="1"/>
</dbReference>
<dbReference type="PANTHER" id="PTHR11373:SF4">
    <property type="entry name" value="DEOXYNUCLEOSIDE TRIPHOSPHATE TRIPHOSPHOHYDROLASE SAMHD1"/>
    <property type="match status" value="1"/>
</dbReference>
<dbReference type="SUPFAM" id="SSF109604">
    <property type="entry name" value="HD-domain/PDEase-like"/>
    <property type="match status" value="1"/>
</dbReference>
<evidence type="ECO:0000313" key="3">
    <source>
        <dbReference type="Proteomes" id="UP000450917"/>
    </source>
</evidence>
<protein>
    <submittedName>
        <fullName evidence="2">HD domain-containing protein</fullName>
    </submittedName>
</protein>
<dbReference type="EMBL" id="WNZX01000004">
    <property type="protein sequence ID" value="MUG70428.1"/>
    <property type="molecule type" value="Genomic_DNA"/>
</dbReference>
<accession>A0A7X2Z8S4</accession>
<dbReference type="GO" id="GO:0006203">
    <property type="term" value="P:dGTP catabolic process"/>
    <property type="evidence" value="ECO:0007669"/>
    <property type="project" value="TreeGrafter"/>
</dbReference>
<dbReference type="InterPro" id="IPR050135">
    <property type="entry name" value="dGTPase-like"/>
</dbReference>